<keyword evidence="6 8" id="KW-0472">Membrane</keyword>
<sequence length="283" mass="31623">MFSQNNGCNKQVACSLLMVISISMSGFNAVLRTNFGLQVAYEYTWHVAVTLPSSYYGATGGLCGNFNQDPKDEMITQDNKLVTSIVDWCKSWKVNDSDPLCFDVCPGICPSCDEVDKSLYESEIFCGLIKKMAQGSPFRECHPIIDPEIFFINCVYDVCIYKGAIQILCQALTAYADTCRSHGAKVYDWRTPSNYTFCPLSCPKNSHYELCGNGCPTTCYGLSAPVRCIAQCKEGCYCDNGFILSGHKCLPISDCGCVYQERYFQNIINQSEHLHTEELPWLP</sequence>
<organism evidence="10 11">
    <name type="scientific">Leptobrachium leishanense</name>
    <name type="common">Leishan spiny toad</name>
    <dbReference type="NCBI Taxonomy" id="445787"/>
    <lineage>
        <taxon>Eukaryota</taxon>
        <taxon>Metazoa</taxon>
        <taxon>Chordata</taxon>
        <taxon>Craniata</taxon>
        <taxon>Vertebrata</taxon>
        <taxon>Euteleostomi</taxon>
        <taxon>Amphibia</taxon>
        <taxon>Batrachia</taxon>
        <taxon>Anura</taxon>
        <taxon>Pelobatoidea</taxon>
        <taxon>Megophryidae</taxon>
        <taxon>Leptobrachium</taxon>
    </lineage>
</organism>
<dbReference type="Pfam" id="PF01826">
    <property type="entry name" value="TIL"/>
    <property type="match status" value="1"/>
</dbReference>
<dbReference type="SMART" id="SM00832">
    <property type="entry name" value="C8"/>
    <property type="match status" value="1"/>
</dbReference>
<dbReference type="PANTHER" id="PTHR46160:SF9">
    <property type="entry name" value="PROTEIN PRY2-RELATED"/>
    <property type="match status" value="1"/>
</dbReference>
<dbReference type="SUPFAM" id="SSF57567">
    <property type="entry name" value="Serine protease inhibitors"/>
    <property type="match status" value="1"/>
</dbReference>
<proteinExistence type="predicted"/>
<reference evidence="10" key="1">
    <citation type="submission" date="2025-08" db="UniProtKB">
        <authorList>
            <consortium name="Ensembl"/>
        </authorList>
    </citation>
    <scope>IDENTIFICATION</scope>
</reference>
<feature type="domain" description="VWFD" evidence="9">
    <location>
        <begin position="1"/>
        <end position="102"/>
    </location>
</feature>
<dbReference type="InterPro" id="IPR001846">
    <property type="entry name" value="VWF_type-D"/>
</dbReference>
<keyword evidence="8" id="KW-1133">Transmembrane helix</keyword>
<reference evidence="10" key="2">
    <citation type="submission" date="2025-09" db="UniProtKB">
        <authorList>
            <consortium name="Ensembl"/>
        </authorList>
    </citation>
    <scope>IDENTIFICATION</scope>
</reference>
<evidence type="ECO:0000259" key="9">
    <source>
        <dbReference type="PROSITE" id="PS51233"/>
    </source>
</evidence>
<evidence type="ECO:0000256" key="7">
    <source>
        <dbReference type="ARBA" id="ARBA00023157"/>
    </source>
</evidence>
<dbReference type="FunFam" id="2.10.25.10:FF:000153">
    <property type="entry name" value="MUC5B isoform 1"/>
    <property type="match status" value="1"/>
</dbReference>
<evidence type="ECO:0000256" key="3">
    <source>
        <dbReference type="ARBA" id="ARBA00022525"/>
    </source>
</evidence>
<dbReference type="PANTHER" id="PTHR46160">
    <property type="entry name" value="ALPHA-TECTORIN-RELATED"/>
    <property type="match status" value="1"/>
</dbReference>
<dbReference type="Proteomes" id="UP000694569">
    <property type="component" value="Unplaced"/>
</dbReference>
<evidence type="ECO:0000256" key="4">
    <source>
        <dbReference type="ARBA" id="ARBA00022729"/>
    </source>
</evidence>
<evidence type="ECO:0000256" key="5">
    <source>
        <dbReference type="ARBA" id="ARBA00022737"/>
    </source>
</evidence>
<evidence type="ECO:0000313" key="11">
    <source>
        <dbReference type="Proteomes" id="UP000694569"/>
    </source>
</evidence>
<evidence type="ECO:0000256" key="8">
    <source>
        <dbReference type="SAM" id="Phobius"/>
    </source>
</evidence>
<dbReference type="Ensembl" id="ENSLLET00000047448.1">
    <property type="protein sequence ID" value="ENSLLEP00000045621.1"/>
    <property type="gene ID" value="ENSLLEG00000028882.1"/>
</dbReference>
<dbReference type="Pfam" id="PF08742">
    <property type="entry name" value="C8"/>
    <property type="match status" value="1"/>
</dbReference>
<comment type="subcellular location">
    <subcellularLocation>
        <location evidence="1">Membrane</location>
    </subcellularLocation>
    <subcellularLocation>
        <location evidence="2">Secreted</location>
    </subcellularLocation>
</comment>
<dbReference type="GO" id="GO:0005576">
    <property type="term" value="C:extracellular region"/>
    <property type="evidence" value="ECO:0007669"/>
    <property type="project" value="UniProtKB-SubCell"/>
</dbReference>
<dbReference type="Gene3D" id="2.10.25.10">
    <property type="entry name" value="Laminin"/>
    <property type="match status" value="1"/>
</dbReference>
<keyword evidence="5" id="KW-0677">Repeat</keyword>
<dbReference type="InterPro" id="IPR036084">
    <property type="entry name" value="Ser_inhib-like_sf"/>
</dbReference>
<keyword evidence="7" id="KW-1015">Disulfide bond</keyword>
<evidence type="ECO:0000256" key="1">
    <source>
        <dbReference type="ARBA" id="ARBA00004370"/>
    </source>
</evidence>
<accession>A0A8C5R0Y8</accession>
<keyword evidence="3" id="KW-0964">Secreted</keyword>
<evidence type="ECO:0000256" key="2">
    <source>
        <dbReference type="ARBA" id="ARBA00004613"/>
    </source>
</evidence>
<evidence type="ECO:0000256" key="6">
    <source>
        <dbReference type="ARBA" id="ARBA00023136"/>
    </source>
</evidence>
<dbReference type="InterPro" id="IPR014853">
    <property type="entry name" value="VWF/SSPO/ZAN-like_Cys-rich_dom"/>
</dbReference>
<feature type="transmembrane region" description="Helical" evidence="8">
    <location>
        <begin position="12"/>
        <end position="31"/>
    </location>
</feature>
<dbReference type="Pfam" id="PF00094">
    <property type="entry name" value="VWD"/>
    <property type="match status" value="1"/>
</dbReference>
<dbReference type="GeneTree" id="ENSGT00950000183155"/>
<keyword evidence="8" id="KW-0812">Transmembrane</keyword>
<dbReference type="AlphaFoldDB" id="A0A8C5R0Y8"/>
<protein>
    <recommendedName>
        <fullName evidence="9">VWFD domain-containing protein</fullName>
    </recommendedName>
</protein>
<dbReference type="CDD" id="cd19941">
    <property type="entry name" value="TIL"/>
    <property type="match status" value="1"/>
</dbReference>
<dbReference type="GO" id="GO:0016020">
    <property type="term" value="C:membrane"/>
    <property type="evidence" value="ECO:0007669"/>
    <property type="project" value="UniProtKB-SubCell"/>
</dbReference>
<keyword evidence="4" id="KW-0732">Signal</keyword>
<evidence type="ECO:0000313" key="10">
    <source>
        <dbReference type="Ensembl" id="ENSLLEP00000045621.1"/>
    </source>
</evidence>
<dbReference type="InterPro" id="IPR002919">
    <property type="entry name" value="TIL_dom"/>
</dbReference>
<keyword evidence="11" id="KW-1185">Reference proteome</keyword>
<name>A0A8C5R0Y8_9ANUR</name>
<dbReference type="InterPro" id="IPR052749">
    <property type="entry name" value="Alpha-tectorin"/>
</dbReference>
<dbReference type="PROSITE" id="PS51233">
    <property type="entry name" value="VWFD"/>
    <property type="match status" value="1"/>
</dbReference>